<dbReference type="KEGG" id="ffu:CLAFUR5_10915"/>
<dbReference type="InterPro" id="IPR016024">
    <property type="entry name" value="ARM-type_fold"/>
</dbReference>
<dbReference type="PROSITE" id="PS50077">
    <property type="entry name" value="HEAT_REPEAT"/>
    <property type="match status" value="1"/>
</dbReference>
<dbReference type="OMA" id="EPHEAWH"/>
<keyword evidence="1" id="KW-0143">Chaperone</keyword>
<dbReference type="InterPro" id="IPR022577">
    <property type="entry name" value="TBCD_C"/>
</dbReference>
<evidence type="ECO:0000256" key="2">
    <source>
        <dbReference type="PROSITE-ProRule" id="PRU00103"/>
    </source>
</evidence>
<reference evidence="5" key="1">
    <citation type="submission" date="2021-12" db="EMBL/GenBank/DDBJ databases">
        <authorList>
            <person name="Zaccaron A."/>
            <person name="Stergiopoulos I."/>
        </authorList>
    </citation>
    <scope>NUCLEOTIDE SEQUENCE</scope>
    <source>
        <strain evidence="5">Race5_Kim</strain>
    </source>
</reference>
<feature type="domain" description="Tubulin-folding cofactor D ARM repeats" evidence="4">
    <location>
        <begin position="338"/>
        <end position="538"/>
    </location>
</feature>
<name>A0A9Q8PE37_PASFU</name>
<gene>
    <name evidence="5" type="ORF">CLAFUR5_10915</name>
</gene>
<evidence type="ECO:0000313" key="6">
    <source>
        <dbReference type="Proteomes" id="UP000756132"/>
    </source>
</evidence>
<dbReference type="PANTHER" id="PTHR12658">
    <property type="entry name" value="BETA-TUBULIN COFACTOR D"/>
    <property type="match status" value="1"/>
</dbReference>
<dbReference type="Pfam" id="PF12612">
    <property type="entry name" value="TFCD_C"/>
    <property type="match status" value="1"/>
</dbReference>
<dbReference type="PANTHER" id="PTHR12658:SF0">
    <property type="entry name" value="TUBULIN-SPECIFIC CHAPERONE D"/>
    <property type="match status" value="1"/>
</dbReference>
<accession>A0A9Q8PE37</accession>
<reference evidence="5" key="2">
    <citation type="journal article" date="2022" name="Microb. Genom.">
        <title>A chromosome-scale genome assembly of the tomato pathogen Cladosporium fulvum reveals a compartmentalized genome architecture and the presence of a dispensable chromosome.</title>
        <authorList>
            <person name="Zaccaron A.Z."/>
            <person name="Chen L.H."/>
            <person name="Samaras A."/>
            <person name="Stergiopoulos I."/>
        </authorList>
    </citation>
    <scope>NUCLEOTIDE SEQUENCE</scope>
    <source>
        <strain evidence="5">Race5_Kim</strain>
    </source>
</reference>
<dbReference type="EMBL" id="CP090170">
    <property type="protein sequence ID" value="UJO20793.1"/>
    <property type="molecule type" value="Genomic_DNA"/>
</dbReference>
<dbReference type="InterPro" id="IPR011989">
    <property type="entry name" value="ARM-like"/>
</dbReference>
<dbReference type="GO" id="GO:0048487">
    <property type="term" value="F:beta-tubulin binding"/>
    <property type="evidence" value="ECO:0007669"/>
    <property type="project" value="InterPro"/>
</dbReference>
<dbReference type="InterPro" id="IPR033162">
    <property type="entry name" value="TBCD"/>
</dbReference>
<dbReference type="Proteomes" id="UP000756132">
    <property type="component" value="Chromosome 8"/>
</dbReference>
<feature type="domain" description="Tubulin-folding cofactor D C-terminal" evidence="3">
    <location>
        <begin position="901"/>
        <end position="1061"/>
    </location>
</feature>
<evidence type="ECO:0000259" key="3">
    <source>
        <dbReference type="Pfam" id="PF12612"/>
    </source>
</evidence>
<dbReference type="GO" id="GO:0007021">
    <property type="term" value="P:tubulin complex assembly"/>
    <property type="evidence" value="ECO:0007669"/>
    <property type="project" value="InterPro"/>
</dbReference>
<dbReference type="RefSeq" id="XP_047765159.1">
    <property type="nucleotide sequence ID" value="XM_047910063.1"/>
</dbReference>
<dbReference type="GO" id="GO:0000226">
    <property type="term" value="P:microtubule cytoskeleton organization"/>
    <property type="evidence" value="ECO:0007669"/>
    <property type="project" value="TreeGrafter"/>
</dbReference>
<dbReference type="Gene3D" id="1.25.10.10">
    <property type="entry name" value="Leucine-rich Repeat Variant"/>
    <property type="match status" value="1"/>
</dbReference>
<dbReference type="InterPro" id="IPR021133">
    <property type="entry name" value="HEAT_type_2"/>
</dbReference>
<dbReference type="SUPFAM" id="SSF48371">
    <property type="entry name" value="ARM repeat"/>
    <property type="match status" value="2"/>
</dbReference>
<dbReference type="AlphaFoldDB" id="A0A9Q8PE37"/>
<sequence>MDNADEDDDIKLAKASIGLLNSLEQDIPKLLYKSALTGTRSKRVHTRVKRRHLDHVVNLIEPFQGDPQLLDAKLKTILPPIVDAYLEYLVSGERKPVDKHVNLQFAVCNLLYTLCKVRGYKIIVAFLNNEPRFLEHVLEALEQYDSGEDTSLATWQVPYVLLLWLGHLLLAPFDLSSISAKSPQLPGSAPEQDLPPLVHRLLHIGRKYLHSSTKAQDAASAMLVRLAIRPDVLPLRLADRWTAEHLPKLTQSASNTQNMYATLGSLRLMVGVASASELSHLVPDIYRPCAAAFDEHDSSALSSNAVAKKLIVKIFRNIATLALRSVATSGPLLHFLQTTDVLEDVIDYLLRSLSDKDTPVRFAAAKATSLIVLELDPEMAHDVIQAVLDSFKEDMPRDDGSLDFSTTNALRWHGLTLTLSHMLFKRSASVQQLPDILIALIAALQYQQRTATGSTLGTNVRDAANFGIWSLARRYITAELLLVPMEAFHTKQETIIQHLAVQLILSACFDPAGNIRRGSSAALQELVGRHPDQVHQGISLVQIVDYLAVSLRSRAMVDIANKAARLHSAFWPAVLAGTLGWRGLGSADLPSREAAASSIAGLITSAQDQITILQLVGGHLLMCSPRDTELLHGMFLAAANVIEQALAGDQDRYRSLLAFLPSLIQHVDILQEAIQDFSSRTLRSDLSASMARYITALYKSMMHSESPAVDGERLKGLDSIVDKLLTRHEESIIATIPELVRAMLALKRARSLPLGNIGVQTLSKRVSIDGAMSTMHSAGRAIALGALAPCYESSGMNNEKALAAAQVLADLLHAMNVEWRVIGVKAIQLIVETASGADAMAADVADVICKAVTHGLNDYTIDERGDVGSLVRLQCISCTSKISSSKAFNDHPPLLATLKAEIYRLSLEKLDRVRLSAAHCRYQHFNLLTNPSDVASVSSRSYFEAAILPTSPSHPHQAVLEGLISCAGVGAENVLQASREVLAVYLSSLTNTDLEVQLSLFTTIMKRTLDDPTKPHPALELLAFLLDMQIPQRLADSVTFKWRNVLSLVQKSHHKSNDIPKILAAVHVYAGLADVPAIRGEVLKKLISMLKTNPYPRVRVAVAETLWMVTRDQGMMGVDWARPARDNAGVVEGLGKYVTV</sequence>
<dbReference type="GeneID" id="71990793"/>
<feature type="repeat" description="HEAT" evidence="2">
    <location>
        <begin position="345"/>
        <end position="382"/>
    </location>
</feature>
<evidence type="ECO:0000256" key="1">
    <source>
        <dbReference type="ARBA" id="ARBA00023186"/>
    </source>
</evidence>
<dbReference type="Pfam" id="PF23579">
    <property type="entry name" value="ARM_TBCD"/>
    <property type="match status" value="1"/>
</dbReference>
<dbReference type="OrthoDB" id="10253476at2759"/>
<protein>
    <submittedName>
        <fullName evidence="5">Tubulin-specific chaperone D</fullName>
    </submittedName>
</protein>
<dbReference type="GO" id="GO:0005096">
    <property type="term" value="F:GTPase activator activity"/>
    <property type="evidence" value="ECO:0007669"/>
    <property type="project" value="InterPro"/>
</dbReference>
<keyword evidence="6" id="KW-1185">Reference proteome</keyword>
<dbReference type="Pfam" id="PF25767">
    <property type="entry name" value="ARM_TBCD_2nd"/>
    <property type="match status" value="1"/>
</dbReference>
<organism evidence="5 6">
    <name type="scientific">Passalora fulva</name>
    <name type="common">Tomato leaf mold</name>
    <name type="synonym">Cladosporium fulvum</name>
    <dbReference type="NCBI Taxonomy" id="5499"/>
    <lineage>
        <taxon>Eukaryota</taxon>
        <taxon>Fungi</taxon>
        <taxon>Dikarya</taxon>
        <taxon>Ascomycota</taxon>
        <taxon>Pezizomycotina</taxon>
        <taxon>Dothideomycetes</taxon>
        <taxon>Dothideomycetidae</taxon>
        <taxon>Mycosphaerellales</taxon>
        <taxon>Mycosphaerellaceae</taxon>
        <taxon>Fulvia</taxon>
    </lineage>
</organism>
<dbReference type="GO" id="GO:0007023">
    <property type="term" value="P:post-chaperonin tubulin folding pathway"/>
    <property type="evidence" value="ECO:0007669"/>
    <property type="project" value="InterPro"/>
</dbReference>
<evidence type="ECO:0000313" key="5">
    <source>
        <dbReference type="EMBL" id="UJO20793.1"/>
    </source>
</evidence>
<evidence type="ECO:0000259" key="4">
    <source>
        <dbReference type="Pfam" id="PF25767"/>
    </source>
</evidence>
<proteinExistence type="predicted"/>
<dbReference type="InterPro" id="IPR058033">
    <property type="entry name" value="ARM_TBCD_2nd"/>
</dbReference>